<evidence type="ECO:0000256" key="4">
    <source>
        <dbReference type="ARBA" id="ARBA00022692"/>
    </source>
</evidence>
<dbReference type="OrthoDB" id="75720at2759"/>
<dbReference type="eggNOG" id="KOG3145">
    <property type="taxonomic scope" value="Eukaryota"/>
</dbReference>
<keyword evidence="3" id="KW-0813">Transport</keyword>
<keyword evidence="9" id="KW-0458">Lysosome</keyword>
<organism evidence="15">
    <name type="scientific">Naegleria gruberi</name>
    <name type="common">Amoeba</name>
    <dbReference type="NCBI Taxonomy" id="5762"/>
    <lineage>
        <taxon>Eukaryota</taxon>
        <taxon>Discoba</taxon>
        <taxon>Heterolobosea</taxon>
        <taxon>Tetramitia</taxon>
        <taxon>Eutetramitia</taxon>
        <taxon>Vahlkampfiidae</taxon>
        <taxon>Naegleria</taxon>
    </lineage>
</organism>
<dbReference type="GO" id="GO:0015184">
    <property type="term" value="F:L-cystine transmembrane transporter activity"/>
    <property type="evidence" value="ECO:0007669"/>
    <property type="project" value="TreeGrafter"/>
</dbReference>
<feature type="transmembrane region" description="Helical" evidence="13">
    <location>
        <begin position="36"/>
        <end position="63"/>
    </location>
</feature>
<dbReference type="PANTHER" id="PTHR13131:SF5">
    <property type="entry name" value="CYSTINOSIN"/>
    <property type="match status" value="1"/>
</dbReference>
<dbReference type="Pfam" id="PF04193">
    <property type="entry name" value="PQ-loop"/>
    <property type="match status" value="2"/>
</dbReference>
<dbReference type="InterPro" id="IPR005282">
    <property type="entry name" value="LC_transporter"/>
</dbReference>
<comment type="catalytic activity">
    <reaction evidence="10">
        <text>L-cystine(out) + H(+)(out) = L-cystine(in) + H(+)(in)</text>
        <dbReference type="Rhea" id="RHEA:66172"/>
        <dbReference type="ChEBI" id="CHEBI:15378"/>
        <dbReference type="ChEBI" id="CHEBI:35491"/>
    </reaction>
    <physiologicalReaction direction="left-to-right" evidence="10">
        <dbReference type="Rhea" id="RHEA:66173"/>
    </physiologicalReaction>
</comment>
<comment type="similarity">
    <text evidence="2">Belongs to the cystinosin family.</text>
</comment>
<evidence type="ECO:0000313" key="14">
    <source>
        <dbReference type="EMBL" id="EFC45382.1"/>
    </source>
</evidence>
<dbReference type="Proteomes" id="UP000006671">
    <property type="component" value="Unassembled WGS sequence"/>
</dbReference>
<dbReference type="STRING" id="5762.D2VCY2"/>
<dbReference type="NCBIfam" id="TIGR00951">
    <property type="entry name" value="2A43"/>
    <property type="match status" value="1"/>
</dbReference>
<feature type="transmembrane region" description="Helical" evidence="13">
    <location>
        <begin position="85"/>
        <end position="105"/>
    </location>
</feature>
<feature type="transmembrane region" description="Helical" evidence="13">
    <location>
        <begin position="6"/>
        <end position="24"/>
    </location>
</feature>
<dbReference type="PANTHER" id="PTHR13131">
    <property type="entry name" value="CYSTINOSIN"/>
    <property type="match status" value="1"/>
</dbReference>
<feature type="transmembrane region" description="Helical" evidence="13">
    <location>
        <begin position="173"/>
        <end position="197"/>
    </location>
</feature>
<dbReference type="FunFam" id="1.20.1280.290:FF:000016">
    <property type="entry name" value="Cystinosin homolog"/>
    <property type="match status" value="1"/>
</dbReference>
<feature type="compositionally biased region" description="Polar residues" evidence="12">
    <location>
        <begin position="285"/>
        <end position="310"/>
    </location>
</feature>
<dbReference type="VEuPathDB" id="AmoebaDB:NAEGRDRAFT_32981"/>
<dbReference type="InParanoid" id="D2VCY2"/>
<evidence type="ECO:0000256" key="1">
    <source>
        <dbReference type="ARBA" id="ARBA00004155"/>
    </source>
</evidence>
<sequence length="317" mass="36677">MNLNDIIYKQVGWGYFLAWSLSFYPQNIENFWRKSVVGLSFDFLTLNIIGHTSYLIFNCVLFWDPTMKKQYELRHGSANVQTNDVFFSIHAVTLTAITIFQCIIYERGGQTISVLARGISLTLLLSISVAVFLALGTRIEWVDFLKYLGIVKLIVTTIKYIPQAFINYKRKLTIGWSIGNILLDFSGGALSIFQMVIDGINTGDWTPFYGDFVKTGLGFLSIAFDIIFMIQHYILYRKNNKEYYAKLRETRKLSMYEEMWESFKTKFLSRFRKNRQQEQQHSENGESNPLIVSNGESLEPNNVQSSTYYQQEEGATI</sequence>
<evidence type="ECO:0000256" key="12">
    <source>
        <dbReference type="SAM" id="MobiDB-lite"/>
    </source>
</evidence>
<name>D2VCY2_NAEGR</name>
<keyword evidence="5" id="KW-0677">Repeat</keyword>
<dbReference type="FunCoup" id="D2VCY2">
    <property type="interactions" value="3"/>
</dbReference>
<keyword evidence="8 13" id="KW-0472">Membrane</keyword>
<evidence type="ECO:0000256" key="2">
    <source>
        <dbReference type="ARBA" id="ARBA00006855"/>
    </source>
</evidence>
<feature type="transmembrane region" description="Helical" evidence="13">
    <location>
        <begin position="114"/>
        <end position="135"/>
    </location>
</feature>
<dbReference type="KEGG" id="ngr:NAEGRDRAFT_32981"/>
<dbReference type="SMART" id="SM00679">
    <property type="entry name" value="CTNS"/>
    <property type="match status" value="2"/>
</dbReference>
<accession>D2VCY2</accession>
<evidence type="ECO:0000256" key="9">
    <source>
        <dbReference type="ARBA" id="ARBA00023228"/>
    </source>
</evidence>
<dbReference type="Gene3D" id="1.20.1280.290">
    <property type="match status" value="2"/>
</dbReference>
<keyword evidence="4 13" id="KW-0812">Transmembrane</keyword>
<feature type="transmembrane region" description="Helical" evidence="13">
    <location>
        <begin position="217"/>
        <end position="236"/>
    </location>
</feature>
<evidence type="ECO:0000313" key="15">
    <source>
        <dbReference type="Proteomes" id="UP000006671"/>
    </source>
</evidence>
<evidence type="ECO:0000256" key="11">
    <source>
        <dbReference type="ARBA" id="ARBA00074957"/>
    </source>
</evidence>
<dbReference type="GO" id="GO:0015293">
    <property type="term" value="F:symporter activity"/>
    <property type="evidence" value="ECO:0007669"/>
    <property type="project" value="UniProtKB-KW"/>
</dbReference>
<evidence type="ECO:0000256" key="8">
    <source>
        <dbReference type="ARBA" id="ARBA00023136"/>
    </source>
</evidence>
<dbReference type="RefSeq" id="XP_002678126.1">
    <property type="nucleotide sequence ID" value="XM_002678080.1"/>
</dbReference>
<dbReference type="OMA" id="WIDVIYT"/>
<dbReference type="EMBL" id="GG738863">
    <property type="protein sequence ID" value="EFC45382.1"/>
    <property type="molecule type" value="Genomic_DNA"/>
</dbReference>
<proteinExistence type="inferred from homology"/>
<evidence type="ECO:0000256" key="3">
    <source>
        <dbReference type="ARBA" id="ARBA00022448"/>
    </source>
</evidence>
<evidence type="ECO:0000256" key="7">
    <source>
        <dbReference type="ARBA" id="ARBA00022989"/>
    </source>
</evidence>
<comment type="subcellular location">
    <subcellularLocation>
        <location evidence="1">Lysosome membrane</location>
        <topology evidence="1">Multi-pass membrane protein</topology>
    </subcellularLocation>
</comment>
<keyword evidence="7 13" id="KW-1133">Transmembrane helix</keyword>
<keyword evidence="6" id="KW-0769">Symport</keyword>
<dbReference type="FunFam" id="1.20.1280.290:FF:000018">
    <property type="entry name" value="Cystinosin homolog"/>
    <property type="match status" value="1"/>
</dbReference>
<reference evidence="14 15" key="1">
    <citation type="journal article" date="2010" name="Cell">
        <title>The genome of Naegleria gruberi illuminates early eukaryotic versatility.</title>
        <authorList>
            <person name="Fritz-Laylin L.K."/>
            <person name="Prochnik S.E."/>
            <person name="Ginger M.L."/>
            <person name="Dacks J.B."/>
            <person name="Carpenter M.L."/>
            <person name="Field M.C."/>
            <person name="Kuo A."/>
            <person name="Paredez A."/>
            <person name="Chapman J."/>
            <person name="Pham J."/>
            <person name="Shu S."/>
            <person name="Neupane R."/>
            <person name="Cipriano M."/>
            <person name="Mancuso J."/>
            <person name="Tu H."/>
            <person name="Salamov A."/>
            <person name="Lindquist E."/>
            <person name="Shapiro H."/>
            <person name="Lucas S."/>
            <person name="Grigoriev I.V."/>
            <person name="Cande W.Z."/>
            <person name="Fulton C."/>
            <person name="Rokhsar D.S."/>
            <person name="Dawson S.C."/>
        </authorList>
    </citation>
    <scope>NUCLEOTIDE SEQUENCE [LARGE SCALE GENOMIC DNA]</scope>
    <source>
        <strain evidence="14 15">NEG-M</strain>
    </source>
</reference>
<evidence type="ECO:0000256" key="13">
    <source>
        <dbReference type="SAM" id="Phobius"/>
    </source>
</evidence>
<dbReference type="AlphaFoldDB" id="D2VCY2"/>
<keyword evidence="15" id="KW-1185">Reference proteome</keyword>
<feature type="compositionally biased region" description="Basic and acidic residues" evidence="12">
    <location>
        <begin position="275"/>
        <end position="284"/>
    </location>
</feature>
<dbReference type="GO" id="GO:0005765">
    <property type="term" value="C:lysosomal membrane"/>
    <property type="evidence" value="ECO:0007669"/>
    <property type="project" value="UniProtKB-SubCell"/>
</dbReference>
<feature type="region of interest" description="Disordered" evidence="12">
    <location>
        <begin position="274"/>
        <end position="317"/>
    </location>
</feature>
<dbReference type="InterPro" id="IPR006603">
    <property type="entry name" value="PQ-loop_rpt"/>
</dbReference>
<protein>
    <recommendedName>
        <fullName evidence="11">Cystinosin homolog</fullName>
    </recommendedName>
</protein>
<dbReference type="GeneID" id="8857471"/>
<evidence type="ECO:0000256" key="5">
    <source>
        <dbReference type="ARBA" id="ARBA00022737"/>
    </source>
</evidence>
<gene>
    <name evidence="14" type="ORF">NAEGRDRAFT_32981</name>
</gene>
<evidence type="ECO:0000256" key="6">
    <source>
        <dbReference type="ARBA" id="ARBA00022847"/>
    </source>
</evidence>
<evidence type="ECO:0000256" key="10">
    <source>
        <dbReference type="ARBA" id="ARBA00048473"/>
    </source>
</evidence>